<feature type="transmembrane region" description="Helical" evidence="2">
    <location>
        <begin position="49"/>
        <end position="68"/>
    </location>
</feature>
<organism evidence="3 4">
    <name type="scientific">Auraticoccus monumenti</name>
    <dbReference type="NCBI Taxonomy" id="675864"/>
    <lineage>
        <taxon>Bacteria</taxon>
        <taxon>Bacillati</taxon>
        <taxon>Actinomycetota</taxon>
        <taxon>Actinomycetes</taxon>
        <taxon>Propionibacteriales</taxon>
        <taxon>Propionibacteriaceae</taxon>
        <taxon>Auraticoccus</taxon>
    </lineage>
</organism>
<keyword evidence="4" id="KW-1185">Reference proteome</keyword>
<name>A0A1G7B3X3_9ACTN</name>
<keyword evidence="2" id="KW-1133">Transmembrane helix</keyword>
<keyword evidence="2" id="KW-0812">Transmembrane</keyword>
<sequence length="230" mass="23715">MTPGRERALSWLGILVASGLLLVSASQAWVAVTASGAATSLSGTDVTGGLSQALAVVPPLGLLLALTLRARGRQLVGVLLVLVGLGAVLLGLRPPAPSPTQVEAALSAVSLAEDWQTSVTSWPRVFALAGALLVVAAVVVVRRAPRWPSRASRYEVGDPPVRSDDPADAWRALDRGEDPTVGPAAPDGSADDEVARPPQDPISRRPPEGDTMGSDEPGEPGPDERTEGRP</sequence>
<keyword evidence="2" id="KW-0472">Membrane</keyword>
<feature type="compositionally biased region" description="Basic and acidic residues" evidence="1">
    <location>
        <begin position="152"/>
        <end position="165"/>
    </location>
</feature>
<dbReference type="EMBL" id="LT629688">
    <property type="protein sequence ID" value="SDE21804.1"/>
    <property type="molecule type" value="Genomic_DNA"/>
</dbReference>
<dbReference type="Proteomes" id="UP000198546">
    <property type="component" value="Chromosome i"/>
</dbReference>
<evidence type="ECO:0000256" key="2">
    <source>
        <dbReference type="SAM" id="Phobius"/>
    </source>
</evidence>
<dbReference type="STRING" id="675864.SAMN04489747_2835"/>
<evidence type="ECO:0000313" key="3">
    <source>
        <dbReference type="EMBL" id="SDE21804.1"/>
    </source>
</evidence>
<feature type="transmembrane region" description="Helical" evidence="2">
    <location>
        <begin position="125"/>
        <end position="144"/>
    </location>
</feature>
<dbReference type="InterPro" id="IPR019051">
    <property type="entry name" value="Trp_biosyn_TM_oprn/chp"/>
</dbReference>
<feature type="region of interest" description="Disordered" evidence="1">
    <location>
        <begin position="150"/>
        <end position="230"/>
    </location>
</feature>
<evidence type="ECO:0000313" key="4">
    <source>
        <dbReference type="Proteomes" id="UP000198546"/>
    </source>
</evidence>
<dbReference type="RefSeq" id="WP_090594445.1">
    <property type="nucleotide sequence ID" value="NZ_LT629688.1"/>
</dbReference>
<gene>
    <name evidence="3" type="ORF">SAMN04489747_2835</name>
</gene>
<evidence type="ECO:0000256" key="1">
    <source>
        <dbReference type="SAM" id="MobiDB-lite"/>
    </source>
</evidence>
<dbReference type="AlphaFoldDB" id="A0A1G7B3X3"/>
<protein>
    <submittedName>
        <fullName evidence="3">Trp region conserved hypothetical membrane protein</fullName>
    </submittedName>
</protein>
<feature type="transmembrane region" description="Helical" evidence="2">
    <location>
        <begin position="75"/>
        <end position="92"/>
    </location>
</feature>
<accession>A0A1G7B3X3</accession>
<dbReference type="Pfam" id="PF09534">
    <property type="entry name" value="Trp_oprn_chp"/>
    <property type="match status" value="1"/>
</dbReference>
<reference evidence="3 4" key="1">
    <citation type="submission" date="2016-10" db="EMBL/GenBank/DDBJ databases">
        <authorList>
            <person name="de Groot N.N."/>
        </authorList>
    </citation>
    <scope>NUCLEOTIDE SEQUENCE [LARGE SCALE GENOMIC DNA]</scope>
    <source>
        <strain evidence="3 4">MON 2.2</strain>
    </source>
</reference>
<dbReference type="OrthoDB" id="3733680at2"/>
<proteinExistence type="predicted"/>